<dbReference type="InterPro" id="IPR039315">
    <property type="entry name" value="CheW"/>
</dbReference>
<dbReference type="GO" id="GO:0005829">
    <property type="term" value="C:cytosol"/>
    <property type="evidence" value="ECO:0007669"/>
    <property type="project" value="TreeGrafter"/>
</dbReference>
<organism evidence="2 3">
    <name type="scientific">Clostridium aciditolerans</name>
    <dbReference type="NCBI Taxonomy" id="339861"/>
    <lineage>
        <taxon>Bacteria</taxon>
        <taxon>Bacillati</taxon>
        <taxon>Bacillota</taxon>
        <taxon>Clostridia</taxon>
        <taxon>Eubacteriales</taxon>
        <taxon>Clostridiaceae</taxon>
        <taxon>Clostridium</taxon>
    </lineage>
</organism>
<evidence type="ECO:0000259" key="1">
    <source>
        <dbReference type="PROSITE" id="PS50851"/>
    </source>
</evidence>
<comment type="caution">
    <text evidence="2">The sequence shown here is derived from an EMBL/GenBank/DDBJ whole genome shotgun (WGS) entry which is preliminary data.</text>
</comment>
<dbReference type="SUPFAM" id="SSF50341">
    <property type="entry name" value="CheW-like"/>
    <property type="match status" value="1"/>
</dbReference>
<dbReference type="GO" id="GO:0006935">
    <property type="term" value="P:chemotaxis"/>
    <property type="evidence" value="ECO:0007669"/>
    <property type="project" value="InterPro"/>
</dbReference>
<dbReference type="InterPro" id="IPR002545">
    <property type="entry name" value="CheW-lke_dom"/>
</dbReference>
<dbReference type="GO" id="GO:0007165">
    <property type="term" value="P:signal transduction"/>
    <property type="evidence" value="ECO:0007669"/>
    <property type="project" value="InterPro"/>
</dbReference>
<reference evidence="2" key="1">
    <citation type="submission" date="2020-12" db="EMBL/GenBank/DDBJ databases">
        <title>Clostridium thailandense sp. nov., a novel acetogenic bacterium isolated from peat land soil in Thailand.</title>
        <authorList>
            <person name="Chaikitkaew S."/>
            <person name="Birkeland N.K."/>
        </authorList>
    </citation>
    <scope>NUCLEOTIDE SEQUENCE</scope>
    <source>
        <strain evidence="2">DSM 17425</strain>
    </source>
</reference>
<dbReference type="Gene3D" id="2.30.30.40">
    <property type="entry name" value="SH3 Domains"/>
    <property type="match status" value="1"/>
</dbReference>
<name>A0A934HPG4_9CLOT</name>
<dbReference type="Pfam" id="PF01584">
    <property type="entry name" value="CheW"/>
    <property type="match status" value="1"/>
</dbReference>
<proteinExistence type="predicted"/>
<dbReference type="InterPro" id="IPR036061">
    <property type="entry name" value="CheW-like_dom_sf"/>
</dbReference>
<dbReference type="EMBL" id="JAEEGB010000005">
    <property type="protein sequence ID" value="MBI6871925.1"/>
    <property type="molecule type" value="Genomic_DNA"/>
</dbReference>
<sequence>MNRYDSEEMAESIEIIEFLLNNNKSSEKYAIEVLYVSEVHSVRKVTMLPCTPAFIIGIINFRGKIISVVDIRNFLGFSEETIDVENVKKVIVVKLNDIEIGIAADAILGCDKICTSGIQKNALPSINFKNSHIKGLTKGRSIILDIKNIMMDEKIIVNEEVV</sequence>
<evidence type="ECO:0000313" key="3">
    <source>
        <dbReference type="Proteomes" id="UP000622687"/>
    </source>
</evidence>
<keyword evidence="3" id="KW-1185">Reference proteome</keyword>
<evidence type="ECO:0000313" key="2">
    <source>
        <dbReference type="EMBL" id="MBI6871925.1"/>
    </source>
</evidence>
<dbReference type="Gene3D" id="2.40.50.180">
    <property type="entry name" value="CheA-289, Domain 4"/>
    <property type="match status" value="1"/>
</dbReference>
<accession>A0A934HPG4</accession>
<dbReference type="Proteomes" id="UP000622687">
    <property type="component" value="Unassembled WGS sequence"/>
</dbReference>
<feature type="domain" description="CheW-like" evidence="1">
    <location>
        <begin position="12"/>
        <end position="155"/>
    </location>
</feature>
<dbReference type="SMART" id="SM00260">
    <property type="entry name" value="CheW"/>
    <property type="match status" value="1"/>
</dbReference>
<gene>
    <name evidence="2" type="ORF">I6U51_04285</name>
</gene>
<dbReference type="AlphaFoldDB" id="A0A934HPG4"/>
<protein>
    <submittedName>
        <fullName evidence="2">Chemotaxis protein CheW</fullName>
    </submittedName>
</protein>
<dbReference type="PANTHER" id="PTHR22617:SF23">
    <property type="entry name" value="CHEMOTAXIS PROTEIN CHEW"/>
    <property type="match status" value="1"/>
</dbReference>
<dbReference type="PROSITE" id="PS50851">
    <property type="entry name" value="CHEW"/>
    <property type="match status" value="1"/>
</dbReference>
<dbReference type="PANTHER" id="PTHR22617">
    <property type="entry name" value="CHEMOTAXIS SENSOR HISTIDINE KINASE-RELATED"/>
    <property type="match status" value="1"/>
</dbReference>
<dbReference type="RefSeq" id="WP_211141361.1">
    <property type="nucleotide sequence ID" value="NZ_JAEEGB010000005.1"/>
</dbReference>